<evidence type="ECO:0000256" key="3">
    <source>
        <dbReference type="ARBA" id="ARBA00022729"/>
    </source>
</evidence>
<evidence type="ECO:0000313" key="6">
    <source>
        <dbReference type="Proteomes" id="UP000027997"/>
    </source>
</evidence>
<organism evidence="5 6">
    <name type="scientific">Endozoicomonas elysicola</name>
    <dbReference type="NCBI Taxonomy" id="305900"/>
    <lineage>
        <taxon>Bacteria</taxon>
        <taxon>Pseudomonadati</taxon>
        <taxon>Pseudomonadota</taxon>
        <taxon>Gammaproteobacteria</taxon>
        <taxon>Oceanospirillales</taxon>
        <taxon>Endozoicomonadaceae</taxon>
        <taxon>Endozoicomonas</taxon>
    </lineage>
</organism>
<dbReference type="GO" id="GO:0015288">
    <property type="term" value="F:porin activity"/>
    <property type="evidence" value="ECO:0007669"/>
    <property type="project" value="TreeGrafter"/>
</dbReference>
<proteinExistence type="inferred from homology"/>
<evidence type="ECO:0000256" key="2">
    <source>
        <dbReference type="ARBA" id="ARBA00022448"/>
    </source>
</evidence>
<keyword evidence="4" id="KW-1133">Transmembrane helix</keyword>
<dbReference type="eggNOG" id="COG3203">
    <property type="taxonomic scope" value="Bacteria"/>
</dbReference>
<dbReference type="Gene3D" id="2.40.160.10">
    <property type="entry name" value="Porin"/>
    <property type="match status" value="1"/>
</dbReference>
<keyword evidence="6" id="KW-1185">Reference proteome</keyword>
<dbReference type="InterPro" id="IPR023614">
    <property type="entry name" value="Porin_dom_sf"/>
</dbReference>
<dbReference type="PANTHER" id="PTHR34596:SF2">
    <property type="entry name" value="CHITOPORIN"/>
    <property type="match status" value="1"/>
</dbReference>
<evidence type="ECO:0000256" key="1">
    <source>
        <dbReference type="ARBA" id="ARBA00009075"/>
    </source>
</evidence>
<evidence type="ECO:0008006" key="7">
    <source>
        <dbReference type="Google" id="ProtNLM"/>
    </source>
</evidence>
<protein>
    <recommendedName>
        <fullName evidence="7">Porin domain-containing protein</fullName>
    </recommendedName>
</protein>
<dbReference type="EMBL" id="JOJP01000001">
    <property type="protein sequence ID" value="KEI72427.1"/>
    <property type="molecule type" value="Genomic_DNA"/>
</dbReference>
<keyword evidence="4" id="KW-0812">Transmembrane</keyword>
<dbReference type="Proteomes" id="UP000027997">
    <property type="component" value="Unassembled WGS sequence"/>
</dbReference>
<keyword evidence="4" id="KW-0472">Membrane</keyword>
<name>A0A081KE51_9GAMM</name>
<evidence type="ECO:0000313" key="5">
    <source>
        <dbReference type="EMBL" id="KEI72427.1"/>
    </source>
</evidence>
<dbReference type="AlphaFoldDB" id="A0A081KE51"/>
<reference evidence="5 6" key="1">
    <citation type="submission" date="2014-06" db="EMBL/GenBank/DDBJ databases">
        <title>Whole Genome Sequences of Three Symbiotic Endozoicomonas Bacteria.</title>
        <authorList>
            <person name="Neave M.J."/>
            <person name="Apprill A."/>
            <person name="Voolstra C.R."/>
        </authorList>
    </citation>
    <scope>NUCLEOTIDE SEQUENCE [LARGE SCALE GENOMIC DNA]</scope>
    <source>
        <strain evidence="5 6">DSM 22380</strain>
    </source>
</reference>
<keyword evidence="3" id="KW-0732">Signal</keyword>
<dbReference type="PANTHER" id="PTHR34596">
    <property type="entry name" value="CHITOPORIN"/>
    <property type="match status" value="1"/>
</dbReference>
<gene>
    <name evidence="5" type="ORF">GV64_18365</name>
</gene>
<comment type="caution">
    <text evidence="5">The sequence shown here is derived from an EMBL/GenBank/DDBJ whole genome shotgun (WGS) entry which is preliminary data.</text>
</comment>
<evidence type="ECO:0000256" key="4">
    <source>
        <dbReference type="SAM" id="Phobius"/>
    </source>
</evidence>
<sequence length="347" mass="38983">MNDHNVGTLSEQLVRFTAFVAIVVVGTTSFFVTTSKAAESYQDSTWHLHPHNINTQYPLEHFATPREYSPNTFLTSDSSSNAFSVMPIRLTVNDNSERAPITGAAFSFQHNELGSKLAYAENDSEVRFYFANLNYLISLSDNSKLLLDGQFYRGQESCNPKNSPQTTGSSDTEANLYNLNAQLTINQLSLSASFSQVDAQKKNTLGVFDYSAMHASTLDVNSMSYWTRRQISDFNFNGEKVWQAGIAYNFHQIGAPGLTLGYTYTYGNDIKANHPEFTEKYRESEHNFEVGYLFQKPQLKGLGLKLQYAQYLADNALREIGNSENEISTTIGNSDLRVYLDYSVSTF</sequence>
<dbReference type="Pfam" id="PF03573">
    <property type="entry name" value="OprD"/>
    <property type="match status" value="1"/>
</dbReference>
<dbReference type="RefSeq" id="WP_020584771.1">
    <property type="nucleotide sequence ID" value="NZ_JOJP01000001.1"/>
</dbReference>
<dbReference type="SUPFAM" id="SSF56935">
    <property type="entry name" value="Porins"/>
    <property type="match status" value="1"/>
</dbReference>
<feature type="transmembrane region" description="Helical" evidence="4">
    <location>
        <begin position="12"/>
        <end position="32"/>
    </location>
</feature>
<dbReference type="GO" id="GO:0016020">
    <property type="term" value="C:membrane"/>
    <property type="evidence" value="ECO:0007669"/>
    <property type="project" value="InterPro"/>
</dbReference>
<accession>A0A081KE51</accession>
<keyword evidence="2" id="KW-0813">Transport</keyword>
<comment type="similarity">
    <text evidence="1">Belongs to the outer membrane porin (Opr) (TC 1.B.25) family.</text>
</comment>
<dbReference type="InterPro" id="IPR005318">
    <property type="entry name" value="OM_porin_bac"/>
</dbReference>